<feature type="region of interest" description="Disordered" evidence="1">
    <location>
        <begin position="43"/>
        <end position="78"/>
    </location>
</feature>
<dbReference type="EMBL" id="CYZA01000007">
    <property type="protein sequence ID" value="CUN88124.1"/>
    <property type="molecule type" value="Genomic_DNA"/>
</dbReference>
<evidence type="ECO:0008006" key="8">
    <source>
        <dbReference type="Google" id="ProtNLM"/>
    </source>
</evidence>
<dbReference type="Proteomes" id="UP000095762">
    <property type="component" value="Unassembled WGS sequence"/>
</dbReference>
<gene>
    <name evidence="2" type="ORF">ERS852395_01568</name>
    <name evidence="3" type="ORF">ERS852476_03806</name>
    <name evidence="4" type="ORF">ERS852569_02717</name>
</gene>
<organism evidence="2 5">
    <name type="scientific">Blautia obeum</name>
    <dbReference type="NCBI Taxonomy" id="40520"/>
    <lineage>
        <taxon>Bacteria</taxon>
        <taxon>Bacillati</taxon>
        <taxon>Bacillota</taxon>
        <taxon>Clostridia</taxon>
        <taxon>Lachnospirales</taxon>
        <taxon>Lachnospiraceae</taxon>
        <taxon>Blautia</taxon>
    </lineage>
</organism>
<dbReference type="Proteomes" id="UP000095645">
    <property type="component" value="Unassembled WGS sequence"/>
</dbReference>
<evidence type="ECO:0000313" key="7">
    <source>
        <dbReference type="Proteomes" id="UP000095762"/>
    </source>
</evidence>
<proteinExistence type="predicted"/>
<reference evidence="5 6" key="1">
    <citation type="submission" date="2015-09" db="EMBL/GenBank/DDBJ databases">
        <authorList>
            <consortium name="Pathogen Informatics"/>
        </authorList>
    </citation>
    <scope>NUCLEOTIDE SEQUENCE [LARGE SCALE GENOMIC DNA]</scope>
    <source>
        <strain evidence="2 5">2789STDY5608838</strain>
        <strain evidence="3 6">2789STDY5834861</strain>
        <strain evidence="4 7">2789STDY5834957</strain>
    </source>
</reference>
<evidence type="ECO:0000313" key="6">
    <source>
        <dbReference type="Proteomes" id="UP000095645"/>
    </source>
</evidence>
<evidence type="ECO:0000313" key="3">
    <source>
        <dbReference type="EMBL" id="CUO74992.1"/>
    </source>
</evidence>
<evidence type="ECO:0000313" key="4">
    <source>
        <dbReference type="EMBL" id="CUQ25720.1"/>
    </source>
</evidence>
<evidence type="ECO:0000256" key="1">
    <source>
        <dbReference type="SAM" id="MobiDB-lite"/>
    </source>
</evidence>
<dbReference type="Proteomes" id="UP000095447">
    <property type="component" value="Unassembled WGS sequence"/>
</dbReference>
<dbReference type="EMBL" id="CZBP01000023">
    <property type="protein sequence ID" value="CUQ25720.1"/>
    <property type="molecule type" value="Genomic_DNA"/>
</dbReference>
<dbReference type="AlphaFoldDB" id="A0A174AI84"/>
<dbReference type="EMBL" id="CYZP01000077">
    <property type="protein sequence ID" value="CUO74992.1"/>
    <property type="molecule type" value="Genomic_DNA"/>
</dbReference>
<accession>A0A174AI84</accession>
<name>A0A174AI84_9FIRM</name>
<protein>
    <recommendedName>
        <fullName evidence="8">RNAase</fullName>
    </recommendedName>
</protein>
<dbReference type="AntiFam" id="ANF00275">
    <property type="entry name" value="Spurious translation from rRNA (DUF6467)"/>
</dbReference>
<evidence type="ECO:0000313" key="2">
    <source>
        <dbReference type="EMBL" id="CUN88124.1"/>
    </source>
</evidence>
<evidence type="ECO:0000313" key="5">
    <source>
        <dbReference type="Proteomes" id="UP000095447"/>
    </source>
</evidence>
<sequence length="164" mass="17018">MVTPVAMEPLLGYHPCSIGFLTSRRDPAVGQCQTGSLTGAVASERVSEAPKGSLRMDGNHSKSAKAEGSLTATPTGGAGTKVGLSDPVVLSGNAIAQRIKATLGITGLSLPRVHIDGVVWHLDVGSSHPGAVVGPKGWAVRPLKRYASWVQNVVRQFGPYPAWA</sequence>